<keyword evidence="7" id="KW-0444">Lipid biosynthesis</keyword>
<organism evidence="10 11">
    <name type="scientific">Cryobacterium arcticum</name>
    <dbReference type="NCBI Taxonomy" id="670052"/>
    <lineage>
        <taxon>Bacteria</taxon>
        <taxon>Bacillati</taxon>
        <taxon>Actinomycetota</taxon>
        <taxon>Actinomycetes</taxon>
        <taxon>Micrococcales</taxon>
        <taxon>Microbacteriaceae</taxon>
        <taxon>Cryobacterium</taxon>
    </lineage>
</organism>
<reference evidence="10 11" key="1">
    <citation type="submission" date="2018-05" db="EMBL/GenBank/DDBJ databases">
        <title>Genetic diversity of glacier-inhabiting Cryobacterium bacteria in China and description of Cryobacterium mengkeensis sp. nov. and Arthrobacter glacialis sp. nov.</title>
        <authorList>
            <person name="Liu Q."/>
            <person name="Xin Y.-H."/>
        </authorList>
    </citation>
    <scope>NUCLEOTIDE SEQUENCE [LARGE SCALE GENOMIC DNA]</scope>
    <source>
        <strain evidence="10 11">SK-1</strain>
    </source>
</reference>
<keyword evidence="7" id="KW-0443">Lipid metabolism</keyword>
<dbReference type="RefSeq" id="WP_110126401.1">
    <property type="nucleotide sequence ID" value="NZ_QHLY01000008.1"/>
</dbReference>
<proteinExistence type="inferred from homology"/>
<dbReference type="EMBL" id="QHLY01000008">
    <property type="protein sequence ID" value="PXA70372.1"/>
    <property type="molecule type" value="Genomic_DNA"/>
</dbReference>
<dbReference type="PROSITE" id="PS50146">
    <property type="entry name" value="DAGK"/>
    <property type="match status" value="1"/>
</dbReference>
<evidence type="ECO:0000313" key="10">
    <source>
        <dbReference type="EMBL" id="PXA70372.1"/>
    </source>
</evidence>
<dbReference type="InterPro" id="IPR050187">
    <property type="entry name" value="Lipid_Phosphate_FormReg"/>
</dbReference>
<dbReference type="AlphaFoldDB" id="A0A317ZT57"/>
<keyword evidence="4" id="KW-0547">Nucleotide-binding</keyword>
<protein>
    <submittedName>
        <fullName evidence="10">Diacylglycerol kinase</fullName>
    </submittedName>
</protein>
<dbReference type="InterPro" id="IPR001206">
    <property type="entry name" value="Diacylglycerol_kinase_cat_dom"/>
</dbReference>
<gene>
    <name evidence="10" type="ORF">CTB96_07995</name>
</gene>
<comment type="caution">
    <text evidence="10">The sequence shown here is derived from an EMBL/GenBank/DDBJ whole genome shotgun (WGS) entry which is preliminary data.</text>
</comment>
<dbReference type="SMART" id="SM00046">
    <property type="entry name" value="DAGKc"/>
    <property type="match status" value="1"/>
</dbReference>
<evidence type="ECO:0000259" key="9">
    <source>
        <dbReference type="PROSITE" id="PS50146"/>
    </source>
</evidence>
<feature type="domain" description="DAGKc" evidence="9">
    <location>
        <begin position="6"/>
        <end position="137"/>
    </location>
</feature>
<dbReference type="PANTHER" id="PTHR12358">
    <property type="entry name" value="SPHINGOSINE KINASE"/>
    <property type="match status" value="1"/>
</dbReference>
<evidence type="ECO:0000256" key="8">
    <source>
        <dbReference type="ARBA" id="ARBA00023264"/>
    </source>
</evidence>
<keyword evidence="11" id="KW-1185">Reference proteome</keyword>
<dbReference type="Pfam" id="PF19279">
    <property type="entry name" value="YegS_C"/>
    <property type="match status" value="1"/>
</dbReference>
<accession>A0A317ZT57</accession>
<dbReference type="OrthoDB" id="142078at2"/>
<dbReference type="Gene3D" id="3.40.50.10330">
    <property type="entry name" value="Probable inorganic polyphosphate/atp-NAD kinase, domain 1"/>
    <property type="match status" value="1"/>
</dbReference>
<dbReference type="PANTHER" id="PTHR12358:SF54">
    <property type="entry name" value="SPHINGOSINE KINASE RELATED PROTEIN"/>
    <property type="match status" value="1"/>
</dbReference>
<name>A0A317ZT57_9MICO</name>
<evidence type="ECO:0000256" key="4">
    <source>
        <dbReference type="ARBA" id="ARBA00022741"/>
    </source>
</evidence>
<comment type="similarity">
    <text evidence="2">Belongs to the diacylglycerol/lipid kinase family.</text>
</comment>
<evidence type="ECO:0000256" key="7">
    <source>
        <dbReference type="ARBA" id="ARBA00023209"/>
    </source>
</evidence>
<dbReference type="InterPro" id="IPR016064">
    <property type="entry name" value="NAD/diacylglycerol_kinase_sf"/>
</dbReference>
<evidence type="ECO:0000256" key="6">
    <source>
        <dbReference type="ARBA" id="ARBA00022840"/>
    </source>
</evidence>
<dbReference type="GO" id="GO:0005524">
    <property type="term" value="F:ATP binding"/>
    <property type="evidence" value="ECO:0007669"/>
    <property type="project" value="UniProtKB-KW"/>
</dbReference>
<dbReference type="Proteomes" id="UP000246722">
    <property type="component" value="Unassembled WGS sequence"/>
</dbReference>
<dbReference type="InterPro" id="IPR017438">
    <property type="entry name" value="ATP-NAD_kinase_N"/>
</dbReference>
<comment type="cofactor">
    <cofactor evidence="1">
        <name>Mg(2+)</name>
        <dbReference type="ChEBI" id="CHEBI:18420"/>
    </cofactor>
</comment>
<evidence type="ECO:0000256" key="3">
    <source>
        <dbReference type="ARBA" id="ARBA00022679"/>
    </source>
</evidence>
<dbReference type="GO" id="GO:0008654">
    <property type="term" value="P:phospholipid biosynthetic process"/>
    <property type="evidence" value="ECO:0007669"/>
    <property type="project" value="UniProtKB-KW"/>
</dbReference>
<keyword evidence="5 10" id="KW-0418">Kinase</keyword>
<evidence type="ECO:0000256" key="5">
    <source>
        <dbReference type="ARBA" id="ARBA00022777"/>
    </source>
</evidence>
<dbReference type="SUPFAM" id="SSF111331">
    <property type="entry name" value="NAD kinase/diacylglycerol kinase-like"/>
    <property type="match status" value="1"/>
</dbReference>
<dbReference type="Pfam" id="PF00781">
    <property type="entry name" value="DAGK_cat"/>
    <property type="match status" value="1"/>
</dbReference>
<dbReference type="InterPro" id="IPR045540">
    <property type="entry name" value="YegS/DAGK_C"/>
</dbReference>
<evidence type="ECO:0000313" key="11">
    <source>
        <dbReference type="Proteomes" id="UP000246722"/>
    </source>
</evidence>
<keyword evidence="6" id="KW-0067">ATP-binding</keyword>
<dbReference type="GO" id="GO:0016301">
    <property type="term" value="F:kinase activity"/>
    <property type="evidence" value="ECO:0007669"/>
    <property type="project" value="UniProtKB-KW"/>
</dbReference>
<keyword evidence="8" id="KW-1208">Phospholipid metabolism</keyword>
<keyword evidence="3" id="KW-0808">Transferase</keyword>
<dbReference type="Gene3D" id="2.60.200.40">
    <property type="match status" value="1"/>
</dbReference>
<keyword evidence="7" id="KW-0594">Phospholipid biosynthesis</keyword>
<sequence>MDAVSGPTRTVAVVINPTKFDDLAGQKAAVAGFARQAGWAEPVWWETDRADSGVSAAQSALAETPDLVCAMGGDGTVRAVASVLRGTAVPFGLLPGGTGNLFARNLGIPVDSPADALEIAFFGQNRAIDVGLATFDDGIERVFVVMGGVGLDADIMAQTDDGLKKRMGWGAYVVAGGATMFREGFGVNLSVDGSDSETHECLMVLACNCSSVVANIELATGALLDDGRLDLVLLRPNIVAGWVGVAIDLAARIRNGAGSLQQVSGRESRFELDRPVRAEIDGDPLGETRSGSFRVDPGALIMRLPVPATFSSVRNRPAGPPTS</sequence>
<evidence type="ECO:0000256" key="2">
    <source>
        <dbReference type="ARBA" id="ARBA00005983"/>
    </source>
</evidence>
<evidence type="ECO:0000256" key="1">
    <source>
        <dbReference type="ARBA" id="ARBA00001946"/>
    </source>
</evidence>